<gene>
    <name evidence="2" type="ordered locus">Oter_2468</name>
</gene>
<dbReference type="eggNOG" id="COG1943">
    <property type="taxonomic scope" value="Bacteria"/>
</dbReference>
<dbReference type="HOGENOM" id="CLU_1487622_0_0_0"/>
<dbReference type="InterPro" id="IPR036515">
    <property type="entry name" value="Transposase_17_sf"/>
</dbReference>
<dbReference type="GO" id="GO:0006313">
    <property type="term" value="P:DNA transposition"/>
    <property type="evidence" value="ECO:0007669"/>
    <property type="project" value="InterPro"/>
</dbReference>
<name>B1ZSE8_OPITP</name>
<dbReference type="NCBIfam" id="NF047646">
    <property type="entry name" value="REP_Tyr_transpos"/>
    <property type="match status" value="1"/>
</dbReference>
<dbReference type="Pfam" id="PF01797">
    <property type="entry name" value="Y1_Tnp"/>
    <property type="match status" value="1"/>
</dbReference>
<dbReference type="STRING" id="452637.Oter_2468"/>
<dbReference type="PANTHER" id="PTHR36966:SF1">
    <property type="entry name" value="REP-ASSOCIATED TYROSINE TRANSPOSASE"/>
    <property type="match status" value="1"/>
</dbReference>
<sequence length="181" mass="20928">MLLPQRQTARLRTGRVSVPGATYFVTACVHHRAPVLTESRSATGLISTLSHLHERGDASIIAATIMPDHVHLLFPLGGRLSLMQVVAKLKALSRRRHVSWEWQDNVFEHRLRADEARDDYRFYIFMNPYAAKLIPTTACWPWWYCPEPSACRFLPLLHADGTPPREWLREREVIRNRLHVS</sequence>
<accession>B1ZSE8</accession>
<dbReference type="PROSITE" id="PS51257">
    <property type="entry name" value="PROKAR_LIPOPROTEIN"/>
    <property type="match status" value="1"/>
</dbReference>
<organism evidence="2 3">
    <name type="scientific">Opitutus terrae (strain DSM 11246 / JCM 15787 / PB90-1)</name>
    <dbReference type="NCBI Taxonomy" id="452637"/>
    <lineage>
        <taxon>Bacteria</taxon>
        <taxon>Pseudomonadati</taxon>
        <taxon>Verrucomicrobiota</taxon>
        <taxon>Opitutia</taxon>
        <taxon>Opitutales</taxon>
        <taxon>Opitutaceae</taxon>
        <taxon>Opitutus</taxon>
    </lineage>
</organism>
<reference evidence="2 3" key="1">
    <citation type="journal article" date="2011" name="J. Bacteriol.">
        <title>Genome sequence of the verrucomicrobium Opitutus terrae PB90-1, an abundant inhabitant of rice paddy soil ecosystems.</title>
        <authorList>
            <person name="van Passel M.W."/>
            <person name="Kant R."/>
            <person name="Palva A."/>
            <person name="Copeland A."/>
            <person name="Lucas S."/>
            <person name="Lapidus A."/>
            <person name="Glavina del Rio T."/>
            <person name="Pitluck S."/>
            <person name="Goltsman E."/>
            <person name="Clum A."/>
            <person name="Sun H."/>
            <person name="Schmutz J."/>
            <person name="Larimer F.W."/>
            <person name="Land M.L."/>
            <person name="Hauser L."/>
            <person name="Kyrpides N."/>
            <person name="Mikhailova N."/>
            <person name="Richardson P.P."/>
            <person name="Janssen P.H."/>
            <person name="de Vos W.M."/>
            <person name="Smidt H."/>
        </authorList>
    </citation>
    <scope>NUCLEOTIDE SEQUENCE [LARGE SCALE GENOMIC DNA]</scope>
    <source>
        <strain evidence="3">DSM 11246 / JCM 15787 / PB90-1</strain>
    </source>
</reference>
<dbReference type="GO" id="GO:0004803">
    <property type="term" value="F:transposase activity"/>
    <property type="evidence" value="ECO:0007669"/>
    <property type="project" value="InterPro"/>
</dbReference>
<dbReference type="SMART" id="SM01321">
    <property type="entry name" value="Y1_Tnp"/>
    <property type="match status" value="1"/>
</dbReference>
<dbReference type="EMBL" id="CP001032">
    <property type="protein sequence ID" value="ACB75750.1"/>
    <property type="molecule type" value="Genomic_DNA"/>
</dbReference>
<evidence type="ECO:0000313" key="3">
    <source>
        <dbReference type="Proteomes" id="UP000007013"/>
    </source>
</evidence>
<evidence type="ECO:0000259" key="1">
    <source>
        <dbReference type="SMART" id="SM01321"/>
    </source>
</evidence>
<dbReference type="Proteomes" id="UP000007013">
    <property type="component" value="Chromosome"/>
</dbReference>
<dbReference type="AlphaFoldDB" id="B1ZSE8"/>
<keyword evidence="3" id="KW-1185">Reference proteome</keyword>
<dbReference type="InterPro" id="IPR052715">
    <property type="entry name" value="RAYT_transposase"/>
</dbReference>
<dbReference type="InterPro" id="IPR002686">
    <property type="entry name" value="Transposase_17"/>
</dbReference>
<feature type="domain" description="Transposase IS200-like" evidence="1">
    <location>
        <begin position="18"/>
        <end position="127"/>
    </location>
</feature>
<dbReference type="PANTHER" id="PTHR36966">
    <property type="entry name" value="REP-ASSOCIATED TYROSINE TRANSPOSASE"/>
    <property type="match status" value="1"/>
</dbReference>
<proteinExistence type="predicted"/>
<dbReference type="Gene3D" id="3.30.70.1290">
    <property type="entry name" value="Transposase IS200-like"/>
    <property type="match status" value="1"/>
</dbReference>
<dbReference type="GO" id="GO:0043565">
    <property type="term" value="F:sequence-specific DNA binding"/>
    <property type="evidence" value="ECO:0007669"/>
    <property type="project" value="TreeGrafter"/>
</dbReference>
<dbReference type="SUPFAM" id="SSF143422">
    <property type="entry name" value="Transposase IS200-like"/>
    <property type="match status" value="1"/>
</dbReference>
<dbReference type="KEGG" id="ote:Oter_2468"/>
<protein>
    <recommendedName>
        <fullName evidence="1">Transposase IS200-like domain-containing protein</fullName>
    </recommendedName>
</protein>
<evidence type="ECO:0000313" key="2">
    <source>
        <dbReference type="EMBL" id="ACB75750.1"/>
    </source>
</evidence>